<dbReference type="InterPro" id="IPR000887">
    <property type="entry name" value="Aldlse_KDPG_KHG"/>
</dbReference>
<sequence length="201" mass="20627">MSRPLIAILRGIDPSEAVPVATALIEAGITRIEVPLNSPAPFDSIAAMSDAHGTDALIGAGTVLDREDVGRVRAAGGRLVVAPNCDPDVIAATLKREMQCLPGVLTPTECFAALRAGATGLKVFPAFQMGIDGLKALRAVLPAETLVYMVGGVGPREFGDWLTAGASGFGLGTSLYRPGDAAADVKARAVDMVAAYDEVAP</sequence>
<dbReference type="STRING" id="641238.SAMN04490244_10227"/>
<name>A0A1H9QZ74_9RHOB</name>
<comment type="subunit">
    <text evidence="3">Homotrimer.</text>
</comment>
<dbReference type="RefSeq" id="WP_092688334.1">
    <property type="nucleotide sequence ID" value="NZ_FOGU01000002.1"/>
</dbReference>
<evidence type="ECO:0000256" key="1">
    <source>
        <dbReference type="ARBA" id="ARBA00004761"/>
    </source>
</evidence>
<accession>A0A1H9QZ74</accession>
<proteinExistence type="inferred from homology"/>
<dbReference type="CDD" id="cd00452">
    <property type="entry name" value="KDPG_aldolase"/>
    <property type="match status" value="1"/>
</dbReference>
<comment type="pathway">
    <text evidence="1">Carbohydrate acid metabolism.</text>
</comment>
<dbReference type="GO" id="GO:0016829">
    <property type="term" value="F:lyase activity"/>
    <property type="evidence" value="ECO:0007669"/>
    <property type="project" value="UniProtKB-KW"/>
</dbReference>
<organism evidence="6 7">
    <name type="scientific">Tranquillimonas rosea</name>
    <dbReference type="NCBI Taxonomy" id="641238"/>
    <lineage>
        <taxon>Bacteria</taxon>
        <taxon>Pseudomonadati</taxon>
        <taxon>Pseudomonadota</taxon>
        <taxon>Alphaproteobacteria</taxon>
        <taxon>Rhodobacterales</taxon>
        <taxon>Roseobacteraceae</taxon>
        <taxon>Tranquillimonas</taxon>
    </lineage>
</organism>
<gene>
    <name evidence="6" type="ORF">SAMN04490244_10227</name>
</gene>
<dbReference type="AlphaFoldDB" id="A0A1H9QZ74"/>
<dbReference type="Proteomes" id="UP000198885">
    <property type="component" value="Unassembled WGS sequence"/>
</dbReference>
<dbReference type="PANTHER" id="PTHR30246">
    <property type="entry name" value="2-KETO-3-DEOXY-6-PHOSPHOGLUCONATE ALDOLASE"/>
    <property type="match status" value="1"/>
</dbReference>
<dbReference type="SUPFAM" id="SSF51569">
    <property type="entry name" value="Aldolase"/>
    <property type="match status" value="1"/>
</dbReference>
<dbReference type="EMBL" id="FOGU01000002">
    <property type="protein sequence ID" value="SER65129.1"/>
    <property type="molecule type" value="Genomic_DNA"/>
</dbReference>
<evidence type="ECO:0000256" key="4">
    <source>
        <dbReference type="ARBA" id="ARBA00023239"/>
    </source>
</evidence>
<comment type="similarity">
    <text evidence="2">Belongs to the KHG/KDPG aldolase family.</text>
</comment>
<dbReference type="Gene3D" id="3.20.20.70">
    <property type="entry name" value="Aldolase class I"/>
    <property type="match status" value="1"/>
</dbReference>
<keyword evidence="5" id="KW-0119">Carbohydrate metabolism</keyword>
<reference evidence="6 7" key="1">
    <citation type="submission" date="2016-10" db="EMBL/GenBank/DDBJ databases">
        <authorList>
            <person name="de Groot N.N."/>
        </authorList>
    </citation>
    <scope>NUCLEOTIDE SEQUENCE [LARGE SCALE GENOMIC DNA]</scope>
    <source>
        <strain evidence="6 7">DSM 23042</strain>
    </source>
</reference>
<dbReference type="OrthoDB" id="7204076at2"/>
<protein>
    <submittedName>
        <fullName evidence="6">2-keto-3-deoxy-phosphogalactonate aldolase</fullName>
    </submittedName>
</protein>
<evidence type="ECO:0000313" key="6">
    <source>
        <dbReference type="EMBL" id="SER65129.1"/>
    </source>
</evidence>
<evidence type="ECO:0000256" key="2">
    <source>
        <dbReference type="ARBA" id="ARBA00006906"/>
    </source>
</evidence>
<keyword evidence="7" id="KW-1185">Reference proteome</keyword>
<evidence type="ECO:0000256" key="3">
    <source>
        <dbReference type="ARBA" id="ARBA00011233"/>
    </source>
</evidence>
<keyword evidence="4" id="KW-0456">Lyase</keyword>
<dbReference type="PANTHER" id="PTHR30246:SF1">
    <property type="entry name" value="2-DEHYDRO-3-DEOXY-6-PHOSPHOGALACTONATE ALDOLASE-RELATED"/>
    <property type="match status" value="1"/>
</dbReference>
<evidence type="ECO:0000313" key="7">
    <source>
        <dbReference type="Proteomes" id="UP000198885"/>
    </source>
</evidence>
<dbReference type="Pfam" id="PF01081">
    <property type="entry name" value="Aldolase"/>
    <property type="match status" value="1"/>
</dbReference>
<dbReference type="NCBIfam" id="NF006600">
    <property type="entry name" value="PRK09140.1"/>
    <property type="match status" value="1"/>
</dbReference>
<dbReference type="InterPro" id="IPR013785">
    <property type="entry name" value="Aldolase_TIM"/>
</dbReference>
<evidence type="ECO:0000256" key="5">
    <source>
        <dbReference type="ARBA" id="ARBA00023277"/>
    </source>
</evidence>